<comment type="caution">
    <text evidence="5">The sequence shown here is derived from an EMBL/GenBank/DDBJ whole genome shotgun (WGS) entry which is preliminary data.</text>
</comment>
<dbReference type="InterPro" id="IPR003586">
    <property type="entry name" value="Hint_dom_C"/>
</dbReference>
<dbReference type="InterPro" id="IPR030934">
    <property type="entry name" value="Intein_C"/>
</dbReference>
<dbReference type="CDD" id="cd00081">
    <property type="entry name" value="Hint"/>
    <property type="match status" value="1"/>
</dbReference>
<keyword evidence="1" id="KW-0068">Autocatalytic cleavage</keyword>
<organism evidence="5 6">
    <name type="scientific">Candidatus Komeilibacteria bacterium CG_4_10_14_0_2_um_filter_37_10</name>
    <dbReference type="NCBI Taxonomy" id="1974470"/>
    <lineage>
        <taxon>Bacteria</taxon>
        <taxon>Candidatus Komeiliibacteriota</taxon>
    </lineage>
</organism>
<protein>
    <recommendedName>
        <fullName evidence="4">Hint domain-containing protein</fullName>
    </recommendedName>
</protein>
<name>A0A2M7VEC7_9BACT</name>
<feature type="non-terminal residue" evidence="5">
    <location>
        <position position="128"/>
    </location>
</feature>
<dbReference type="EMBL" id="PFPO01000059">
    <property type="protein sequence ID" value="PIZ98871.1"/>
    <property type="molecule type" value="Genomic_DNA"/>
</dbReference>
<dbReference type="NCBIfam" id="TIGR01443">
    <property type="entry name" value="intein_Cterm"/>
    <property type="match status" value="1"/>
</dbReference>
<evidence type="ECO:0000313" key="6">
    <source>
        <dbReference type="Proteomes" id="UP000230405"/>
    </source>
</evidence>
<dbReference type="Pfam" id="PF14890">
    <property type="entry name" value="Intein_splicing"/>
    <property type="match status" value="1"/>
</dbReference>
<dbReference type="InterPro" id="IPR006142">
    <property type="entry name" value="INTEIN"/>
</dbReference>
<evidence type="ECO:0000256" key="1">
    <source>
        <dbReference type="ARBA" id="ARBA00022813"/>
    </source>
</evidence>
<dbReference type="Proteomes" id="UP000230405">
    <property type="component" value="Unassembled WGS sequence"/>
</dbReference>
<dbReference type="InterPro" id="IPR036844">
    <property type="entry name" value="Hint_dom_sf"/>
</dbReference>
<keyword evidence="2" id="KW-0651">Protein splicing</keyword>
<gene>
    <name evidence="5" type="ORF">COX77_03205</name>
</gene>
<evidence type="ECO:0000313" key="5">
    <source>
        <dbReference type="EMBL" id="PIZ98871.1"/>
    </source>
</evidence>
<accession>A0A2M7VEC7</accession>
<reference evidence="6" key="1">
    <citation type="submission" date="2017-09" db="EMBL/GenBank/DDBJ databases">
        <title>Depth-based differentiation of microbial function through sediment-hosted aquifers and enrichment of novel symbionts in the deep terrestrial subsurface.</title>
        <authorList>
            <person name="Probst A.J."/>
            <person name="Ladd B."/>
            <person name="Jarett J.K."/>
            <person name="Geller-Mcgrath D.E."/>
            <person name="Sieber C.M.K."/>
            <person name="Emerson J.B."/>
            <person name="Anantharaman K."/>
            <person name="Thomas B.C."/>
            <person name="Malmstrom R."/>
            <person name="Stieglmeier M."/>
            <person name="Klingl A."/>
            <person name="Woyke T."/>
            <person name="Ryan C.M."/>
            <person name="Banfield J.F."/>
        </authorList>
    </citation>
    <scope>NUCLEOTIDE SEQUENCE [LARGE SCALE GENOMIC DNA]</scope>
</reference>
<evidence type="ECO:0000259" key="4">
    <source>
        <dbReference type="SMART" id="SM00305"/>
    </source>
</evidence>
<sequence length="128" mass="14248">MELSATERNRNNIKSSSSNSFSTEQLDQINENHREWLKVIYLTIGDEIAIIEPQALSFEHVLWDKIESITFVGYEQVYDIAVEGTHNFIANDILAHNTYISGNVGIGTTGPDVKLSIIGNNGSTNTTF</sequence>
<feature type="compositionally biased region" description="Basic and acidic residues" evidence="3">
    <location>
        <begin position="1"/>
        <end position="10"/>
    </location>
</feature>
<feature type="compositionally biased region" description="Low complexity" evidence="3">
    <location>
        <begin position="12"/>
        <end position="22"/>
    </location>
</feature>
<dbReference type="SMART" id="SM00305">
    <property type="entry name" value="HintC"/>
    <property type="match status" value="1"/>
</dbReference>
<dbReference type="PROSITE" id="PS50818">
    <property type="entry name" value="INTEIN_C_TER"/>
    <property type="match status" value="1"/>
</dbReference>
<feature type="region of interest" description="Disordered" evidence="3">
    <location>
        <begin position="1"/>
        <end position="25"/>
    </location>
</feature>
<feature type="domain" description="Hint" evidence="4">
    <location>
        <begin position="58"/>
        <end position="103"/>
    </location>
</feature>
<dbReference type="AlphaFoldDB" id="A0A2M7VEC7"/>
<dbReference type="SUPFAM" id="SSF51294">
    <property type="entry name" value="Hedgehog/intein (Hint) domain"/>
    <property type="match status" value="1"/>
</dbReference>
<dbReference type="GO" id="GO:0016539">
    <property type="term" value="P:intein-mediated protein splicing"/>
    <property type="evidence" value="ECO:0007669"/>
    <property type="project" value="InterPro"/>
</dbReference>
<dbReference type="PRINTS" id="PR00379">
    <property type="entry name" value="INTEIN"/>
</dbReference>
<evidence type="ECO:0000256" key="2">
    <source>
        <dbReference type="ARBA" id="ARBA00023000"/>
    </source>
</evidence>
<dbReference type="Gene3D" id="2.170.16.10">
    <property type="entry name" value="Hedgehog/Intein (Hint) domain"/>
    <property type="match status" value="1"/>
</dbReference>
<proteinExistence type="predicted"/>
<evidence type="ECO:0000256" key="3">
    <source>
        <dbReference type="SAM" id="MobiDB-lite"/>
    </source>
</evidence>